<keyword evidence="1" id="KW-1133">Transmembrane helix</keyword>
<organism evidence="2 3">
    <name type="scientific">Leucosporidium creatinivorum</name>
    <dbReference type="NCBI Taxonomy" id="106004"/>
    <lineage>
        <taxon>Eukaryota</taxon>
        <taxon>Fungi</taxon>
        <taxon>Dikarya</taxon>
        <taxon>Basidiomycota</taxon>
        <taxon>Pucciniomycotina</taxon>
        <taxon>Microbotryomycetes</taxon>
        <taxon>Leucosporidiales</taxon>
        <taxon>Leucosporidium</taxon>
    </lineage>
</organism>
<dbReference type="AlphaFoldDB" id="A0A1Y2CA94"/>
<feature type="transmembrane region" description="Helical" evidence="1">
    <location>
        <begin position="103"/>
        <end position="124"/>
    </location>
</feature>
<keyword evidence="1" id="KW-0472">Membrane</keyword>
<keyword evidence="3" id="KW-1185">Reference proteome</keyword>
<comment type="caution">
    <text evidence="2">The sequence shown here is derived from an EMBL/GenBank/DDBJ whole genome shotgun (WGS) entry which is preliminary data.</text>
</comment>
<feature type="transmembrane region" description="Helical" evidence="1">
    <location>
        <begin position="261"/>
        <end position="285"/>
    </location>
</feature>
<reference evidence="2 3" key="1">
    <citation type="submission" date="2016-07" db="EMBL/GenBank/DDBJ databases">
        <title>Pervasive Adenine N6-methylation of Active Genes in Fungi.</title>
        <authorList>
            <consortium name="DOE Joint Genome Institute"/>
            <person name="Mondo S.J."/>
            <person name="Dannebaum R.O."/>
            <person name="Kuo R.C."/>
            <person name="Labutti K."/>
            <person name="Haridas S."/>
            <person name="Kuo A."/>
            <person name="Salamov A."/>
            <person name="Ahrendt S.R."/>
            <person name="Lipzen A."/>
            <person name="Sullivan W."/>
            <person name="Andreopoulos W.B."/>
            <person name="Clum A."/>
            <person name="Lindquist E."/>
            <person name="Daum C."/>
            <person name="Ramamoorthy G.K."/>
            <person name="Gryganskyi A."/>
            <person name="Culley D."/>
            <person name="Magnuson J.K."/>
            <person name="James T.Y."/>
            <person name="O'Malley M.A."/>
            <person name="Stajich J.E."/>
            <person name="Spatafora J.W."/>
            <person name="Visel A."/>
            <person name="Grigoriev I.V."/>
        </authorList>
    </citation>
    <scope>NUCLEOTIDE SEQUENCE [LARGE SCALE GENOMIC DNA]</scope>
    <source>
        <strain evidence="2 3">62-1032</strain>
    </source>
</reference>
<evidence type="ECO:0000313" key="3">
    <source>
        <dbReference type="Proteomes" id="UP000193467"/>
    </source>
</evidence>
<dbReference type="STRING" id="106004.A0A1Y2CA94"/>
<gene>
    <name evidence="2" type="ORF">BCR35DRAFT_297473</name>
</gene>
<dbReference type="InParanoid" id="A0A1Y2CA94"/>
<evidence type="ECO:0000256" key="1">
    <source>
        <dbReference type="SAM" id="Phobius"/>
    </source>
</evidence>
<accession>A0A1Y2CA94</accession>
<evidence type="ECO:0000313" key="2">
    <source>
        <dbReference type="EMBL" id="ORY43255.1"/>
    </source>
</evidence>
<proteinExistence type="predicted"/>
<dbReference type="InterPro" id="IPR013920">
    <property type="entry name" value="DUF1774_fun"/>
</dbReference>
<name>A0A1Y2CA94_9BASI</name>
<sequence length="310" mass="33959">MSSPETVPPTSESDAHTRQLQRHVARQQIATPLSLLIFIVAATLAQTVAKPSLKEISNTYLTVLTPNSATVGAYWVALGVLLVGHCVMLAVPGKSIALLVNGVGLRLAAVNILMAVWTLCFVFGPKGQAWFIAAEIILLLVFVLALSMWATLFYYPSTHRRPIEFAFAHVPIRMLLIILLEVDIWQGGLLALGYYRHPTGDKPHWEAKHSMHSWIIFGIVLGVALLQAVQVFYQRDVVWAACSILLYVALCLNSEGKSPPVFIALVLSACLIFVSLVSSIGWALIKSDREGAIRLVDGEDEDHVVAEEEV</sequence>
<protein>
    <submittedName>
        <fullName evidence="2">Uncharacterized protein</fullName>
    </submittedName>
</protein>
<keyword evidence="1" id="KW-0812">Transmembrane</keyword>
<feature type="transmembrane region" description="Helical" evidence="1">
    <location>
        <begin position="69"/>
        <end position="91"/>
    </location>
</feature>
<dbReference type="OrthoDB" id="2536788at2759"/>
<dbReference type="Proteomes" id="UP000193467">
    <property type="component" value="Unassembled WGS sequence"/>
</dbReference>
<feature type="transmembrane region" description="Helical" evidence="1">
    <location>
        <begin position="237"/>
        <end position="255"/>
    </location>
</feature>
<dbReference type="PANTHER" id="PTHR37992:SF1">
    <property type="entry name" value="DUF1774-DOMAIN-CONTAINING PROTEIN"/>
    <property type="match status" value="1"/>
</dbReference>
<dbReference type="PANTHER" id="PTHR37992">
    <property type="entry name" value="EXPRESSED PROTEIN"/>
    <property type="match status" value="1"/>
</dbReference>
<feature type="transmembrane region" description="Helical" evidence="1">
    <location>
        <begin position="130"/>
        <end position="155"/>
    </location>
</feature>
<feature type="transmembrane region" description="Helical" evidence="1">
    <location>
        <begin position="214"/>
        <end position="232"/>
    </location>
</feature>
<dbReference type="EMBL" id="MCGR01000129">
    <property type="protein sequence ID" value="ORY43255.1"/>
    <property type="molecule type" value="Genomic_DNA"/>
</dbReference>
<feature type="transmembrane region" description="Helical" evidence="1">
    <location>
        <begin position="175"/>
        <end position="194"/>
    </location>
</feature>
<feature type="transmembrane region" description="Helical" evidence="1">
    <location>
        <begin position="29"/>
        <end position="49"/>
    </location>
</feature>